<dbReference type="Proteomes" id="UP000801492">
    <property type="component" value="Unassembled WGS sequence"/>
</dbReference>
<dbReference type="EMBL" id="VTPC01007659">
    <property type="protein sequence ID" value="KAF2893793.1"/>
    <property type="molecule type" value="Genomic_DNA"/>
</dbReference>
<feature type="compositionally biased region" description="Low complexity" evidence="1">
    <location>
        <begin position="30"/>
        <end position="44"/>
    </location>
</feature>
<dbReference type="AlphaFoldDB" id="A0A8K0CZP0"/>
<feature type="region of interest" description="Disordered" evidence="1">
    <location>
        <begin position="22"/>
        <end position="44"/>
    </location>
</feature>
<sequence length="135" mass="14770">MANCNSSYIEFLQKSLAQLEQSDKKTSKETNATNATNNNCNVNGYQKPKNVVVENVPTVTPGPADVNNSLAVEGKDSQNQNVQAEAQAENFSSVEDLFALDLNPNDFRVCKTLSLETLQFIYDVKGSDTFDGLDV</sequence>
<reference evidence="2" key="1">
    <citation type="submission" date="2019-08" db="EMBL/GenBank/DDBJ databases">
        <title>The genome of the North American firefly Photinus pyralis.</title>
        <authorList>
            <consortium name="Photinus pyralis genome working group"/>
            <person name="Fallon T.R."/>
            <person name="Sander Lower S.E."/>
            <person name="Weng J.-K."/>
        </authorList>
    </citation>
    <scope>NUCLEOTIDE SEQUENCE</scope>
    <source>
        <strain evidence="2">TRF0915ILg1</strain>
        <tissue evidence="2">Whole body</tissue>
    </source>
</reference>
<keyword evidence="3" id="KW-1185">Reference proteome</keyword>
<accession>A0A8K0CZP0</accession>
<protein>
    <submittedName>
        <fullName evidence="2">Uncharacterized protein</fullName>
    </submittedName>
</protein>
<organism evidence="2 3">
    <name type="scientific">Ignelater luminosus</name>
    <name type="common">Cucubano</name>
    <name type="synonym">Pyrophorus luminosus</name>
    <dbReference type="NCBI Taxonomy" id="2038154"/>
    <lineage>
        <taxon>Eukaryota</taxon>
        <taxon>Metazoa</taxon>
        <taxon>Ecdysozoa</taxon>
        <taxon>Arthropoda</taxon>
        <taxon>Hexapoda</taxon>
        <taxon>Insecta</taxon>
        <taxon>Pterygota</taxon>
        <taxon>Neoptera</taxon>
        <taxon>Endopterygota</taxon>
        <taxon>Coleoptera</taxon>
        <taxon>Polyphaga</taxon>
        <taxon>Elateriformia</taxon>
        <taxon>Elateroidea</taxon>
        <taxon>Elateridae</taxon>
        <taxon>Agrypninae</taxon>
        <taxon>Pyrophorini</taxon>
        <taxon>Ignelater</taxon>
    </lineage>
</organism>
<gene>
    <name evidence="2" type="ORF">ILUMI_12377</name>
</gene>
<comment type="caution">
    <text evidence="2">The sequence shown here is derived from an EMBL/GenBank/DDBJ whole genome shotgun (WGS) entry which is preliminary data.</text>
</comment>
<evidence type="ECO:0000313" key="3">
    <source>
        <dbReference type="Proteomes" id="UP000801492"/>
    </source>
</evidence>
<name>A0A8K0CZP0_IGNLU</name>
<evidence type="ECO:0000256" key="1">
    <source>
        <dbReference type="SAM" id="MobiDB-lite"/>
    </source>
</evidence>
<evidence type="ECO:0000313" key="2">
    <source>
        <dbReference type="EMBL" id="KAF2893793.1"/>
    </source>
</evidence>
<proteinExistence type="predicted"/>